<accession>A0AAW3ZIC4</accession>
<organism evidence="1 2">
    <name type="scientific">Pseudomarimonas arenosa</name>
    <dbReference type="NCBI Taxonomy" id="2774145"/>
    <lineage>
        <taxon>Bacteria</taxon>
        <taxon>Pseudomonadati</taxon>
        <taxon>Pseudomonadota</taxon>
        <taxon>Gammaproteobacteria</taxon>
        <taxon>Lysobacterales</taxon>
        <taxon>Lysobacteraceae</taxon>
        <taxon>Pseudomarimonas</taxon>
    </lineage>
</organism>
<comment type="caution">
    <text evidence="1">The sequence shown here is derived from an EMBL/GenBank/DDBJ whole genome shotgun (WGS) entry which is preliminary data.</text>
</comment>
<gene>
    <name evidence="1" type="ORF">IFO71_01665</name>
</gene>
<protein>
    <submittedName>
        <fullName evidence="1">Uncharacterized protein</fullName>
    </submittedName>
</protein>
<proteinExistence type="predicted"/>
<keyword evidence="2" id="KW-1185">Reference proteome</keyword>
<reference evidence="1 2" key="1">
    <citation type="submission" date="2020-09" db="EMBL/GenBank/DDBJ databases">
        <title>Pseudoxanthomonas sp. CAU 1598 isolated from sand of Yaerae Beach.</title>
        <authorList>
            <person name="Kim W."/>
        </authorList>
    </citation>
    <scope>NUCLEOTIDE SEQUENCE [LARGE SCALE GENOMIC DNA]</scope>
    <source>
        <strain evidence="1 2">CAU 1598</strain>
    </source>
</reference>
<name>A0AAW3ZIC4_9GAMM</name>
<sequence>MTRYYVIHSAEGFEVRREGRLKGVHALQVRALQAAKFMASVEAAKLNERALVYLEAKPDRFELAANFTPDDPIALPFGVLPVGDSRVLVR</sequence>
<evidence type="ECO:0000313" key="2">
    <source>
        <dbReference type="Proteomes" id="UP000613768"/>
    </source>
</evidence>
<dbReference type="Proteomes" id="UP000613768">
    <property type="component" value="Unassembled WGS sequence"/>
</dbReference>
<dbReference type="RefSeq" id="WP_192027780.1">
    <property type="nucleotide sequence ID" value="NZ_JACYTR010000002.1"/>
</dbReference>
<dbReference type="AlphaFoldDB" id="A0AAW3ZIC4"/>
<evidence type="ECO:0000313" key="1">
    <source>
        <dbReference type="EMBL" id="MBD8524437.1"/>
    </source>
</evidence>
<dbReference type="EMBL" id="JACYTR010000002">
    <property type="protein sequence ID" value="MBD8524437.1"/>
    <property type="molecule type" value="Genomic_DNA"/>
</dbReference>